<evidence type="ECO:0000313" key="9">
    <source>
        <dbReference type="EMBL" id="KAG6119984.1"/>
    </source>
</evidence>
<dbReference type="Gene3D" id="1.10.10.60">
    <property type="entry name" value="Homeodomain-like"/>
    <property type="match status" value="1"/>
</dbReference>
<dbReference type="SUPFAM" id="SSF46689">
    <property type="entry name" value="Homeodomain-like"/>
    <property type="match status" value="1"/>
</dbReference>
<dbReference type="GO" id="GO:0005634">
    <property type="term" value="C:nucleus"/>
    <property type="evidence" value="ECO:0007669"/>
    <property type="project" value="UniProtKB-SubCell"/>
</dbReference>
<reference evidence="9 10" key="1">
    <citation type="journal article" date="2020" name="bioRxiv">
        <title>Whole genome comparisons of ergot fungi reveals the divergence and evolution of species within the genus Claviceps are the result of varying mechanisms driving genome evolution and host range expansion.</title>
        <authorList>
            <person name="Wyka S.A."/>
            <person name="Mondo S.J."/>
            <person name="Liu M."/>
            <person name="Dettman J."/>
            <person name="Nalam V."/>
            <person name="Broders K.D."/>
        </authorList>
    </citation>
    <scope>NUCLEOTIDE SEQUENCE [LARGE SCALE GENOMIC DNA]</scope>
    <source>
        <strain evidence="9 10">LM576</strain>
    </source>
</reference>
<feature type="compositionally biased region" description="Basic and acidic residues" evidence="7">
    <location>
        <begin position="245"/>
        <end position="256"/>
    </location>
</feature>
<evidence type="ECO:0000256" key="7">
    <source>
        <dbReference type="SAM" id="MobiDB-lite"/>
    </source>
</evidence>
<dbReference type="EMBL" id="SRQM01000066">
    <property type="protein sequence ID" value="KAG6119984.1"/>
    <property type="molecule type" value="Genomic_DNA"/>
</dbReference>
<dbReference type="AlphaFoldDB" id="A0A9P7Q651"/>
<evidence type="ECO:0000256" key="1">
    <source>
        <dbReference type="ARBA" id="ARBA00004123"/>
    </source>
</evidence>
<evidence type="ECO:0000256" key="5">
    <source>
        <dbReference type="PROSITE-ProRule" id="PRU00108"/>
    </source>
</evidence>
<dbReference type="SMART" id="SM00389">
    <property type="entry name" value="HOX"/>
    <property type="match status" value="1"/>
</dbReference>
<sequence>MRDHLPDEIEDEDGDDNEGDLQSHGQTVAERLAAYRKLKRFRLTHQQTRFLMSEFAKQPHPDAAHRERLSREIPGLSPRQVQVWFQNRRAKMKRLSADDRDRMIRMRAVPEDFDNVQALHSPYGAVHGVATGLPPSNLGPMSSPYGNQGTGSLMLDIRRATGESYLSPTGLTPSFGNIELGQSGPTSVSDVASSATSLYQDRFAASAASPNCPVDVGYRNCGPYWQAGSGGSGSMNSSAQSSKRALREGQSIHDRNWSSASVPEALHMPLGIYQANHSGMTSSESQVGFPNNQYVPSVATGFTSMETRAYSDNASPMGRSSGSLMEEESAQRTRHSPHALVPGPLMGDCGVEDRHRTTGLSSLHSPAQNRGHALPPLRTNISSYQANYSRGPGPPPLNMSLERMYPTTAGRVPEYLTAQTGAPKSAPSEYSFNRPWAPPAPNSNAGIGSQKHGFGHDLY</sequence>
<evidence type="ECO:0000313" key="10">
    <source>
        <dbReference type="Proteomes" id="UP000732380"/>
    </source>
</evidence>
<evidence type="ECO:0000256" key="3">
    <source>
        <dbReference type="ARBA" id="ARBA00023155"/>
    </source>
</evidence>
<accession>A0A9P7Q651</accession>
<dbReference type="GO" id="GO:0000981">
    <property type="term" value="F:DNA-binding transcription factor activity, RNA polymerase II-specific"/>
    <property type="evidence" value="ECO:0007669"/>
    <property type="project" value="TreeGrafter"/>
</dbReference>
<evidence type="ECO:0000256" key="4">
    <source>
        <dbReference type="ARBA" id="ARBA00023242"/>
    </source>
</evidence>
<feature type="compositionally biased region" description="Acidic residues" evidence="7">
    <location>
        <begin position="8"/>
        <end position="19"/>
    </location>
</feature>
<keyword evidence="4 5" id="KW-0539">Nucleus</keyword>
<evidence type="ECO:0000256" key="6">
    <source>
        <dbReference type="RuleBase" id="RU000682"/>
    </source>
</evidence>
<evidence type="ECO:0000259" key="8">
    <source>
        <dbReference type="PROSITE" id="PS50071"/>
    </source>
</evidence>
<feature type="domain" description="Homeobox" evidence="8">
    <location>
        <begin position="34"/>
        <end position="95"/>
    </location>
</feature>
<dbReference type="CDD" id="cd00086">
    <property type="entry name" value="homeodomain"/>
    <property type="match status" value="1"/>
</dbReference>
<keyword evidence="2 5" id="KW-0238">DNA-binding</keyword>
<dbReference type="PANTHER" id="PTHR24208:SF166">
    <property type="entry name" value="LIM HOMEOBOX TRANSCRIPTION FACTOR 1 ALPHA, ISOFORM B"/>
    <property type="match status" value="1"/>
</dbReference>
<gene>
    <name evidence="9" type="ORF">E4U13_007049</name>
</gene>
<feature type="region of interest" description="Disordered" evidence="7">
    <location>
        <begin position="1"/>
        <end position="25"/>
    </location>
</feature>
<dbReference type="InterPro" id="IPR050453">
    <property type="entry name" value="LIM_Homeobox_TF"/>
</dbReference>
<feature type="region of interest" description="Disordered" evidence="7">
    <location>
        <begin position="419"/>
        <end position="459"/>
    </location>
</feature>
<organism evidence="9 10">
    <name type="scientific">Claviceps humidiphila</name>
    <dbReference type="NCBI Taxonomy" id="1294629"/>
    <lineage>
        <taxon>Eukaryota</taxon>
        <taxon>Fungi</taxon>
        <taxon>Dikarya</taxon>
        <taxon>Ascomycota</taxon>
        <taxon>Pezizomycotina</taxon>
        <taxon>Sordariomycetes</taxon>
        <taxon>Hypocreomycetidae</taxon>
        <taxon>Hypocreales</taxon>
        <taxon>Clavicipitaceae</taxon>
        <taxon>Claviceps</taxon>
    </lineage>
</organism>
<name>A0A9P7Q651_9HYPO</name>
<dbReference type="InterPro" id="IPR001356">
    <property type="entry name" value="HD"/>
</dbReference>
<keyword evidence="3 5" id="KW-0371">Homeobox</keyword>
<dbReference type="Proteomes" id="UP000732380">
    <property type="component" value="Unassembled WGS sequence"/>
</dbReference>
<dbReference type="InterPro" id="IPR009057">
    <property type="entry name" value="Homeodomain-like_sf"/>
</dbReference>
<feature type="DNA-binding region" description="Homeobox" evidence="5">
    <location>
        <begin position="36"/>
        <end position="96"/>
    </location>
</feature>
<dbReference type="PROSITE" id="PS50071">
    <property type="entry name" value="HOMEOBOX_2"/>
    <property type="match status" value="1"/>
</dbReference>
<dbReference type="GO" id="GO:0000977">
    <property type="term" value="F:RNA polymerase II transcription regulatory region sequence-specific DNA binding"/>
    <property type="evidence" value="ECO:0007669"/>
    <property type="project" value="TreeGrafter"/>
</dbReference>
<comment type="caution">
    <text evidence="9">The sequence shown here is derived from an EMBL/GenBank/DDBJ whole genome shotgun (WGS) entry which is preliminary data.</text>
</comment>
<evidence type="ECO:0000256" key="2">
    <source>
        <dbReference type="ARBA" id="ARBA00023125"/>
    </source>
</evidence>
<comment type="subcellular location">
    <subcellularLocation>
        <location evidence="1 5 6">Nucleus</location>
    </subcellularLocation>
</comment>
<protein>
    <recommendedName>
        <fullName evidence="8">Homeobox domain-containing protein</fullName>
    </recommendedName>
</protein>
<keyword evidence="10" id="KW-1185">Reference proteome</keyword>
<dbReference type="Pfam" id="PF00046">
    <property type="entry name" value="Homeodomain"/>
    <property type="match status" value="1"/>
</dbReference>
<proteinExistence type="predicted"/>
<dbReference type="PANTHER" id="PTHR24208">
    <property type="entry name" value="LIM/HOMEOBOX PROTEIN LHX"/>
    <property type="match status" value="1"/>
</dbReference>
<feature type="region of interest" description="Disordered" evidence="7">
    <location>
        <begin position="229"/>
        <end position="260"/>
    </location>
</feature>